<dbReference type="EMBL" id="LBWS01000030">
    <property type="protein sequence ID" value="KKR14367.1"/>
    <property type="molecule type" value="Genomic_DNA"/>
</dbReference>
<evidence type="ECO:0000313" key="2">
    <source>
        <dbReference type="EMBL" id="KKR14367.1"/>
    </source>
</evidence>
<reference evidence="2 3" key="1">
    <citation type="journal article" date="2015" name="Nature">
        <title>rRNA introns, odd ribosomes, and small enigmatic genomes across a large radiation of phyla.</title>
        <authorList>
            <person name="Brown C.T."/>
            <person name="Hug L.A."/>
            <person name="Thomas B.C."/>
            <person name="Sharon I."/>
            <person name="Castelle C.J."/>
            <person name="Singh A."/>
            <person name="Wilkins M.J."/>
            <person name="Williams K.H."/>
            <person name="Banfield J.F."/>
        </authorList>
    </citation>
    <scope>NUCLEOTIDE SEQUENCE [LARGE SCALE GENOMIC DNA]</scope>
</reference>
<proteinExistence type="predicted"/>
<sequence>MEIVAYIAVLAIIIGAVSSLFLWTVKIQKKARAIQEITDNARVAMRAVSQEVNEAEDIYLPTSIFDSDSGQLSLETGKHLDAGETSSFLDFYLCGDALCLKEEGKESTALTSDKIKVNKLKFTKIITGGRKSVEIELNIGSKSDAQVNIDLISTASLRNY</sequence>
<keyword evidence="1" id="KW-0812">Transmembrane</keyword>
<comment type="caution">
    <text evidence="2">The sequence shown here is derived from an EMBL/GenBank/DDBJ whole genome shotgun (WGS) entry which is preliminary data.</text>
</comment>
<name>A0A0G0RL27_9BACT</name>
<keyword evidence="1" id="KW-1133">Transmembrane helix</keyword>
<dbReference type="AlphaFoldDB" id="A0A0G0RL27"/>
<gene>
    <name evidence="2" type="ORF">UT42_C0030G0004</name>
</gene>
<organism evidence="2 3">
    <name type="scientific">Candidatus Falkowbacteria bacterium GW2011_GWA2_39_24</name>
    <dbReference type="NCBI Taxonomy" id="1618634"/>
    <lineage>
        <taxon>Bacteria</taxon>
        <taxon>Candidatus Falkowiibacteriota</taxon>
    </lineage>
</organism>
<feature type="transmembrane region" description="Helical" evidence="1">
    <location>
        <begin position="6"/>
        <end position="25"/>
    </location>
</feature>
<accession>A0A0G0RL27</accession>
<evidence type="ECO:0000313" key="3">
    <source>
        <dbReference type="Proteomes" id="UP000034048"/>
    </source>
</evidence>
<evidence type="ECO:0000256" key="1">
    <source>
        <dbReference type="SAM" id="Phobius"/>
    </source>
</evidence>
<keyword evidence="1" id="KW-0472">Membrane</keyword>
<protein>
    <submittedName>
        <fullName evidence="2">Uncharacterized protein</fullName>
    </submittedName>
</protein>
<dbReference type="Proteomes" id="UP000034048">
    <property type="component" value="Unassembled WGS sequence"/>
</dbReference>